<dbReference type="Gene3D" id="1.25.70.10">
    <property type="entry name" value="Transcription termination factor 3, mitochondrial"/>
    <property type="match status" value="3"/>
</dbReference>
<dbReference type="InterPro" id="IPR003690">
    <property type="entry name" value="MTERF"/>
</dbReference>
<dbReference type="GO" id="GO:0003676">
    <property type="term" value="F:nucleic acid binding"/>
    <property type="evidence" value="ECO:0007669"/>
    <property type="project" value="InterPro"/>
</dbReference>
<keyword evidence="2" id="KW-0804">Transcription</keyword>
<dbReference type="InterPro" id="IPR038538">
    <property type="entry name" value="MTERF_sf"/>
</dbReference>
<dbReference type="PANTHER" id="PTHR13068:SF242">
    <property type="entry name" value="OS04G0637500 PROTEIN"/>
    <property type="match status" value="1"/>
</dbReference>
<evidence type="ECO:0000256" key="3">
    <source>
        <dbReference type="ARBA" id="ARBA00022946"/>
    </source>
</evidence>
<comment type="similarity">
    <text evidence="1">Belongs to the mTERF family.</text>
</comment>
<evidence type="ECO:0000256" key="1">
    <source>
        <dbReference type="ARBA" id="ARBA00007692"/>
    </source>
</evidence>
<comment type="caution">
    <text evidence="4">The sequence shown here is derived from an EMBL/GenBank/DDBJ whole genome shotgun (WGS) entry which is preliminary data.</text>
</comment>
<dbReference type="SMART" id="SM00733">
    <property type="entry name" value="Mterf"/>
    <property type="match status" value="11"/>
</dbReference>
<dbReference type="Pfam" id="PF02536">
    <property type="entry name" value="mTERF"/>
    <property type="match status" value="4"/>
</dbReference>
<organism evidence="4 5">
    <name type="scientific">Zingiber officinale</name>
    <name type="common">Ginger</name>
    <name type="synonym">Amomum zingiber</name>
    <dbReference type="NCBI Taxonomy" id="94328"/>
    <lineage>
        <taxon>Eukaryota</taxon>
        <taxon>Viridiplantae</taxon>
        <taxon>Streptophyta</taxon>
        <taxon>Embryophyta</taxon>
        <taxon>Tracheophyta</taxon>
        <taxon>Spermatophyta</taxon>
        <taxon>Magnoliopsida</taxon>
        <taxon>Liliopsida</taxon>
        <taxon>Zingiberales</taxon>
        <taxon>Zingiberaceae</taxon>
        <taxon>Zingiber</taxon>
    </lineage>
</organism>
<dbReference type="EMBL" id="JACMSC010000015">
    <property type="protein sequence ID" value="KAG6488168.1"/>
    <property type="molecule type" value="Genomic_DNA"/>
</dbReference>
<name>A0A8J5FMV2_ZINOF</name>
<dbReference type="FunFam" id="1.25.70.10:FF:000001">
    <property type="entry name" value="Mitochondrial transcription termination factor-like"/>
    <property type="match status" value="2"/>
</dbReference>
<dbReference type="AlphaFoldDB" id="A0A8J5FMV2"/>
<sequence length="765" mass="86157">MLRSLVRRHPLPPSTQLRCVFFSTGTSVSSSGATASPDPHFLVEYLVNTCGFSADNASKVAKSLPRFQSTEKLDAALGFFRSQGLDGANLRKIISWRPGLLYGDVENRLAPKFKILRDMGLSESHIVNAVMRHPIILSLDVQNGLLPKLKVWESLFGSREILLRKLRGCSWFMSASIEKVVRPNLKFLRDECGIPEDRVSLVLKSLPGFIAQNPDALRALVDRTVGLGVPRGSGMFLWILFALHGVSREKFEAQLKLMNNFGWSNSDFITAIKKHPRILLLSIESLQRKMEFLVNDVGISPSDIAHCPVPLVLSLEKRLIPRFRIMEILKSEGLWTSTNKPHGVFSLSGPKFLQKFVQPYQSILPKLLEVLHEDIRFSNLVFASRAVPMLHLHSLTRCRALLPSIQLRRVFFSTGASASSSVATASPDPHFLVEYLVNTCGFTADDASKVSKSRPRFRSAEKADAVLGFLKSQGLDGANLRKLITWMPKLFGWDVETNLAPKFKFLRDMGFSESDAVNAIMLHPAILSLSIQKTLLPKLKFWESLFGSKEILLKNLRKGNRFISNSIENVVRPNLNFLRDECGIPEERVSLAIKKHPSFIVLNPDTFRALVDRADGLGVPRGSRMFLWILYVLHAVSREKFEAQVKLMNSFGWSNSDFITAIKKYPQFLGLSIELLQRKMEFLVKDVGIAPSDIAYHPTPLGLSLEKRLIPRFRVMEILKSEGLWTSRNKIHGFLSSSGPKFLQKYVLPYQDMHPKLLEVLSCDV</sequence>
<protein>
    <submittedName>
        <fullName evidence="4">Uncharacterized protein</fullName>
    </submittedName>
</protein>
<evidence type="ECO:0000313" key="5">
    <source>
        <dbReference type="Proteomes" id="UP000734854"/>
    </source>
</evidence>
<reference evidence="4 5" key="1">
    <citation type="submission" date="2020-08" db="EMBL/GenBank/DDBJ databases">
        <title>Plant Genome Project.</title>
        <authorList>
            <person name="Zhang R.-G."/>
        </authorList>
    </citation>
    <scope>NUCLEOTIDE SEQUENCE [LARGE SCALE GENOMIC DNA]</scope>
    <source>
        <tissue evidence="4">Rhizome</tissue>
    </source>
</reference>
<keyword evidence="2" id="KW-0806">Transcription termination</keyword>
<proteinExistence type="inferred from homology"/>
<dbReference type="GO" id="GO:0006353">
    <property type="term" value="P:DNA-templated transcription termination"/>
    <property type="evidence" value="ECO:0007669"/>
    <property type="project" value="UniProtKB-KW"/>
</dbReference>
<accession>A0A8J5FMV2</accession>
<keyword evidence="5" id="KW-1185">Reference proteome</keyword>
<keyword evidence="2" id="KW-0805">Transcription regulation</keyword>
<gene>
    <name evidence="4" type="ORF">ZIOFF_056927</name>
</gene>
<dbReference type="PANTHER" id="PTHR13068">
    <property type="entry name" value="CGI-12 PROTEIN-RELATED"/>
    <property type="match status" value="1"/>
</dbReference>
<evidence type="ECO:0000313" key="4">
    <source>
        <dbReference type="EMBL" id="KAG6488168.1"/>
    </source>
</evidence>
<dbReference type="Proteomes" id="UP000734854">
    <property type="component" value="Unassembled WGS sequence"/>
</dbReference>
<evidence type="ECO:0000256" key="2">
    <source>
        <dbReference type="ARBA" id="ARBA00022472"/>
    </source>
</evidence>
<keyword evidence="3" id="KW-0809">Transit peptide</keyword>